<dbReference type="InterPro" id="IPR013783">
    <property type="entry name" value="Ig-like_fold"/>
</dbReference>
<evidence type="ECO:0000259" key="2">
    <source>
        <dbReference type="Pfam" id="PF16640"/>
    </source>
</evidence>
<dbReference type="InterPro" id="IPR032109">
    <property type="entry name" value="Big_3_5"/>
</dbReference>
<dbReference type="OrthoDB" id="114775at2"/>
<dbReference type="AlphaFoldDB" id="A0A428MH84"/>
<evidence type="ECO:0000313" key="4">
    <source>
        <dbReference type="Proteomes" id="UP000269669"/>
    </source>
</evidence>
<dbReference type="Pfam" id="PF16640">
    <property type="entry name" value="Big_3_5"/>
    <property type="match status" value="3"/>
</dbReference>
<sequence>MISMSIRSFTLKTIAFLSLGAVPVVAQGIASTVQMTVTTPLTISYGQNVDGYANVASGDGSPLTGTITFYDGTTNICMISVTNAATCPATTGTGFVAGTHVLTAVYSGDATHAGSTSNAVTVTVLPDTTTMSVSSSLNPAAFGQSVVFTATVQGAHGTVAGSVEFLDGSTVIGSAALNTSGMAAMSTTTLAAGTHSITAVYGATRNFAASTSAALSEVVQAAPGVVATTTMLASSANPSVSGQSVTFTVTVAAAGQGKTPKGLVSILDGGAALWAGMLNASGSASFSTASLGVGTHNLTANYGGDAATTGSTSAALTQVVNAVQTGSGAGSFTIEAGPMTVTLGRMASVTVKVIPTIGFNQAVQLGCSDLPSESACTFGAGMIRAGGGSTTLQLSTIGPHDCGSTTPYSAGLPFVGPTATGLLMLFLPGKRRRALKGMLAALVALGGLAATTGCGNCTDLGTKPGTYTFNVTGTTRGAAPTMVSQKVTLKVTL</sequence>
<dbReference type="Proteomes" id="UP000269669">
    <property type="component" value="Unassembled WGS sequence"/>
</dbReference>
<feature type="domain" description="Bacterial Ig-like" evidence="2">
    <location>
        <begin position="134"/>
        <end position="219"/>
    </location>
</feature>
<organism evidence="3 4">
    <name type="scientific">Edaphobacter aggregans</name>
    <dbReference type="NCBI Taxonomy" id="570835"/>
    <lineage>
        <taxon>Bacteria</taxon>
        <taxon>Pseudomonadati</taxon>
        <taxon>Acidobacteriota</taxon>
        <taxon>Terriglobia</taxon>
        <taxon>Terriglobales</taxon>
        <taxon>Acidobacteriaceae</taxon>
        <taxon>Edaphobacter</taxon>
    </lineage>
</organism>
<feature type="domain" description="Bacterial Ig-like" evidence="2">
    <location>
        <begin position="233"/>
        <end position="321"/>
    </location>
</feature>
<dbReference type="EMBL" id="RSDW01000001">
    <property type="protein sequence ID" value="RSL16284.1"/>
    <property type="molecule type" value="Genomic_DNA"/>
</dbReference>
<feature type="signal peptide" evidence="1">
    <location>
        <begin position="1"/>
        <end position="26"/>
    </location>
</feature>
<reference evidence="3 4" key="1">
    <citation type="submission" date="2018-12" db="EMBL/GenBank/DDBJ databases">
        <title>Sequencing of bacterial isolates from soil warming experiment in Harvard Forest, Massachusetts, USA.</title>
        <authorList>
            <person name="Deangelis K."/>
        </authorList>
    </citation>
    <scope>NUCLEOTIDE SEQUENCE [LARGE SCALE GENOMIC DNA]</scope>
    <source>
        <strain evidence="3 4">EB153</strain>
    </source>
</reference>
<feature type="domain" description="Bacterial Ig-like" evidence="2">
    <location>
        <begin position="38"/>
        <end position="124"/>
    </location>
</feature>
<evidence type="ECO:0000256" key="1">
    <source>
        <dbReference type="SAM" id="SignalP"/>
    </source>
</evidence>
<dbReference type="Gene3D" id="2.60.40.10">
    <property type="entry name" value="Immunoglobulins"/>
    <property type="match status" value="3"/>
</dbReference>
<evidence type="ECO:0000313" key="3">
    <source>
        <dbReference type="EMBL" id="RSL16284.1"/>
    </source>
</evidence>
<comment type="caution">
    <text evidence="3">The sequence shown here is derived from an EMBL/GenBank/DDBJ whole genome shotgun (WGS) entry which is preliminary data.</text>
</comment>
<dbReference type="RefSeq" id="WP_125484916.1">
    <property type="nucleotide sequence ID" value="NZ_RSDW01000001.1"/>
</dbReference>
<proteinExistence type="predicted"/>
<keyword evidence="1" id="KW-0732">Signal</keyword>
<keyword evidence="4" id="KW-1185">Reference proteome</keyword>
<feature type="chain" id="PRO_5019557049" evidence="1">
    <location>
        <begin position="27"/>
        <end position="493"/>
    </location>
</feature>
<accession>A0A428MH84</accession>
<protein>
    <submittedName>
        <fullName evidence="3">Ig-like domain-containing protein</fullName>
    </submittedName>
</protein>
<name>A0A428MH84_9BACT</name>
<gene>
    <name evidence="3" type="ORF">EDE15_1795</name>
</gene>